<dbReference type="PANTHER" id="PTHR42939">
    <property type="entry name" value="ABC TRANSPORTER ATP-BINDING PROTEIN ALBC-RELATED"/>
    <property type="match status" value="1"/>
</dbReference>
<dbReference type="InterPro" id="IPR027417">
    <property type="entry name" value="P-loop_NTPase"/>
</dbReference>
<evidence type="ECO:0000256" key="3">
    <source>
        <dbReference type="ARBA" id="ARBA00022840"/>
    </source>
</evidence>
<evidence type="ECO:0000313" key="6">
    <source>
        <dbReference type="Proteomes" id="UP000580839"/>
    </source>
</evidence>
<feature type="domain" description="ABC transporter" evidence="4">
    <location>
        <begin position="6"/>
        <end position="231"/>
    </location>
</feature>
<evidence type="ECO:0000259" key="4">
    <source>
        <dbReference type="PROSITE" id="PS50893"/>
    </source>
</evidence>
<dbReference type="InterPro" id="IPR003593">
    <property type="entry name" value="AAA+_ATPase"/>
</dbReference>
<dbReference type="GO" id="GO:0016887">
    <property type="term" value="F:ATP hydrolysis activity"/>
    <property type="evidence" value="ECO:0007669"/>
    <property type="project" value="InterPro"/>
</dbReference>
<gene>
    <name evidence="5" type="ORF">HOP12_03915</name>
</gene>
<dbReference type="PANTHER" id="PTHR42939:SF1">
    <property type="entry name" value="ABC TRANSPORTER ATP-BINDING PROTEIN ALBC-RELATED"/>
    <property type="match status" value="1"/>
</dbReference>
<dbReference type="GO" id="GO:0005524">
    <property type="term" value="F:ATP binding"/>
    <property type="evidence" value="ECO:0007669"/>
    <property type="project" value="UniProtKB-KW"/>
</dbReference>
<name>A0A849SC81_UNCEI</name>
<evidence type="ECO:0000313" key="5">
    <source>
        <dbReference type="EMBL" id="NOT33298.1"/>
    </source>
</evidence>
<dbReference type="InterPro" id="IPR017871">
    <property type="entry name" value="ABC_transporter-like_CS"/>
</dbReference>
<keyword evidence="3 5" id="KW-0067">ATP-binding</keyword>
<comment type="caution">
    <text evidence="5">The sequence shown here is derived from an EMBL/GenBank/DDBJ whole genome shotgun (WGS) entry which is preliminary data.</text>
</comment>
<dbReference type="InterPro" id="IPR003439">
    <property type="entry name" value="ABC_transporter-like_ATP-bd"/>
</dbReference>
<accession>A0A849SC81</accession>
<dbReference type="EMBL" id="JABFRW010000041">
    <property type="protein sequence ID" value="NOT33298.1"/>
    <property type="molecule type" value="Genomic_DNA"/>
</dbReference>
<dbReference type="PROSITE" id="PS50893">
    <property type="entry name" value="ABC_TRANSPORTER_2"/>
    <property type="match status" value="1"/>
</dbReference>
<reference evidence="5 6" key="1">
    <citation type="submission" date="2020-04" db="EMBL/GenBank/DDBJ databases">
        <title>Metagenomic profiling of ammonia- and methane-oxidizing microorganisms in a Dutch drinking water treatment plant.</title>
        <authorList>
            <person name="Poghosyan L."/>
            <person name="Leucker S."/>
        </authorList>
    </citation>
    <scope>NUCLEOTIDE SEQUENCE [LARGE SCALE GENOMIC DNA]</scope>
    <source>
        <strain evidence="5">S-RSF-IL-03</strain>
    </source>
</reference>
<organism evidence="5 6">
    <name type="scientific">Eiseniibacteriota bacterium</name>
    <dbReference type="NCBI Taxonomy" id="2212470"/>
    <lineage>
        <taxon>Bacteria</taxon>
        <taxon>Candidatus Eiseniibacteriota</taxon>
    </lineage>
</organism>
<dbReference type="AlphaFoldDB" id="A0A849SC81"/>
<dbReference type="InterPro" id="IPR051782">
    <property type="entry name" value="ABC_Transporter_VariousFunc"/>
</dbReference>
<dbReference type="SMART" id="SM00382">
    <property type="entry name" value="AAA"/>
    <property type="match status" value="1"/>
</dbReference>
<keyword evidence="1" id="KW-0813">Transport</keyword>
<keyword evidence="2" id="KW-0547">Nucleotide-binding</keyword>
<dbReference type="PROSITE" id="PS00211">
    <property type="entry name" value="ABC_TRANSPORTER_1"/>
    <property type="match status" value="1"/>
</dbReference>
<dbReference type="Pfam" id="PF00005">
    <property type="entry name" value="ABC_tran"/>
    <property type="match status" value="1"/>
</dbReference>
<sequence>MTPALLEVRSIAKRYGDLQAVHPLTFEVRRGEIFGFLGPNGAGKTTTLRMLLGITRPDGGEVRFDGARGLDPMRAGYLPEERGLFDDMPILETLVYLGELHGMRASDARTEATTWLDRFGLADRARTRLGILSKGNQQKVQLAAALLHRPALAVLDEPFSGLDPLNQELLFGVLNELCASGSAVLLSAHQLDLVERLAHRFLLISRGRAVLQGTLDEIRHDAAGGAAEVLALRLDPHPGATLDADAVHRAVAGPLAGAEATIRHAGDGSLTLEAPLAAGSDLAPWVAAVAPHARVRAAESRRLRLHEIYLRAVGEEVES</sequence>
<dbReference type="Proteomes" id="UP000580839">
    <property type="component" value="Unassembled WGS sequence"/>
</dbReference>
<evidence type="ECO:0000256" key="1">
    <source>
        <dbReference type="ARBA" id="ARBA00022448"/>
    </source>
</evidence>
<dbReference type="SUPFAM" id="SSF52540">
    <property type="entry name" value="P-loop containing nucleoside triphosphate hydrolases"/>
    <property type="match status" value="1"/>
</dbReference>
<evidence type="ECO:0000256" key="2">
    <source>
        <dbReference type="ARBA" id="ARBA00022741"/>
    </source>
</evidence>
<protein>
    <submittedName>
        <fullName evidence="5">ATP-binding cassette domain-containing protein</fullName>
    </submittedName>
</protein>
<dbReference type="Gene3D" id="3.40.50.300">
    <property type="entry name" value="P-loop containing nucleotide triphosphate hydrolases"/>
    <property type="match status" value="1"/>
</dbReference>
<proteinExistence type="predicted"/>